<dbReference type="OrthoDB" id="159752at2"/>
<evidence type="ECO:0000313" key="2">
    <source>
        <dbReference type="EMBL" id="KXK64923.1"/>
    </source>
</evidence>
<dbReference type="SUPFAM" id="SSF53213">
    <property type="entry name" value="LigB-like"/>
    <property type="match status" value="1"/>
</dbReference>
<gene>
    <name evidence="2" type="ORF">HMPREF3293_02171</name>
</gene>
<evidence type="ECO:0000313" key="3">
    <source>
        <dbReference type="Proteomes" id="UP000070366"/>
    </source>
</evidence>
<dbReference type="InterPro" id="IPR027623">
    <property type="entry name" value="AmmeMemoSam_A"/>
</dbReference>
<dbReference type="EMBL" id="LSZW01000063">
    <property type="protein sequence ID" value="KXK64923.1"/>
    <property type="molecule type" value="Genomic_DNA"/>
</dbReference>
<protein>
    <recommendedName>
        <fullName evidence="1">AMMECR1 domain-containing protein</fullName>
    </recommendedName>
</protein>
<evidence type="ECO:0000259" key="1">
    <source>
        <dbReference type="PROSITE" id="PS51112"/>
    </source>
</evidence>
<dbReference type="GO" id="GO:0008198">
    <property type="term" value="F:ferrous iron binding"/>
    <property type="evidence" value="ECO:0007669"/>
    <property type="project" value="InterPro"/>
</dbReference>
<dbReference type="STRING" id="626937.HMPREF3293_02171"/>
<reference evidence="3" key="1">
    <citation type="submission" date="2016-02" db="EMBL/GenBank/DDBJ databases">
        <authorList>
            <person name="Mitreva M."/>
            <person name="Pepin K.H."/>
            <person name="Mihindukulasuriya K.A."/>
            <person name="Fulton R."/>
            <person name="Fronick C."/>
            <person name="O'Laughlin M."/>
            <person name="Miner T."/>
            <person name="Herter B."/>
            <person name="Rosa B.A."/>
            <person name="Cordes M."/>
            <person name="Tomlinson C."/>
            <person name="Wollam A."/>
            <person name="Palsikar V.B."/>
            <person name="Mardis E.R."/>
            <person name="Wilson R.K."/>
        </authorList>
    </citation>
    <scope>NUCLEOTIDE SEQUENCE [LARGE SCALE GENOMIC DNA]</scope>
    <source>
        <strain evidence="3">DSM 22607</strain>
    </source>
</reference>
<dbReference type="PANTHER" id="PTHR13016:SF0">
    <property type="entry name" value="AMME SYNDROME CANDIDATE GENE 1 PROTEIN"/>
    <property type="match status" value="1"/>
</dbReference>
<comment type="caution">
    <text evidence="2">The sequence shown here is derived from an EMBL/GenBank/DDBJ whole genome shotgun (WGS) entry which is preliminary data.</text>
</comment>
<dbReference type="InterPro" id="IPR036071">
    <property type="entry name" value="AMMECR1_dom_sf"/>
</dbReference>
<dbReference type="Gene3D" id="3.40.830.10">
    <property type="entry name" value="LigB-like"/>
    <property type="match status" value="1"/>
</dbReference>
<dbReference type="InterPro" id="IPR004183">
    <property type="entry name" value="Xdiol_dOase_suB"/>
</dbReference>
<dbReference type="Proteomes" id="UP000070366">
    <property type="component" value="Unassembled WGS sequence"/>
</dbReference>
<accession>A0A136Q2M2</accession>
<dbReference type="CDD" id="cd07951">
    <property type="entry name" value="ED_3B_N_AMMECR1"/>
    <property type="match status" value="1"/>
</dbReference>
<sequence length="462" mass="50616">MAVVGGIAVPHPPIILPEVGRGEEWKIEATIRAYREAARTIADMRPDTIIITSPHTVLYAEYFHVSPGKSAKGNLEQFRVRGVSVETKYDEAFAKELEKLAHEEGFPAGTDGERDPSLDHGTLIPLRFLQEAGLSGIPVVRVGLSGLDAEKHYQLGQLIAQTAEQMGRKTVIAASGDLSHKLKEDGPYGYAPQGPQFDKKATEALREADFMELLELAPDLCEEAAECGLRSFLILAGALDGKAVAPRLLSYEGPFGVGYGVATFHVTGNDPTREFGRRYHDKKRKRAAEQKAREDVYVRLARASLEHYVNTGTVLHRPEGLPDEMLDERAGVFVSLKKRGKLRGCIGTIAAGRECIADEIINNAVSAGTEDPRFAPVSRIELEELTYSVDVLGKAQPVESAEEFDTKRFGVIVTSVGRRGLLLPDLEGIDTPQQQIEIALQKAGIGRGEPYSIKKFEVIRHK</sequence>
<dbReference type="InterPro" id="IPR023473">
    <property type="entry name" value="AMMECR1"/>
</dbReference>
<dbReference type="AlphaFoldDB" id="A0A136Q2M2"/>
<name>A0A136Q2M2_9FIRM</name>
<dbReference type="InterPro" id="IPR027485">
    <property type="entry name" value="AMMECR1_N"/>
</dbReference>
<organism evidence="2 3">
    <name type="scientific">Christensenella minuta</name>
    <dbReference type="NCBI Taxonomy" id="626937"/>
    <lineage>
        <taxon>Bacteria</taxon>
        <taxon>Bacillati</taxon>
        <taxon>Bacillota</taxon>
        <taxon>Clostridia</taxon>
        <taxon>Christensenellales</taxon>
        <taxon>Christensenellaceae</taxon>
        <taxon>Christensenella</taxon>
    </lineage>
</organism>
<dbReference type="NCBIfam" id="TIGR04335">
    <property type="entry name" value="AmmeMemoSam_A"/>
    <property type="match status" value="1"/>
</dbReference>
<dbReference type="PANTHER" id="PTHR13016">
    <property type="entry name" value="AMMECR1 HOMOLOG"/>
    <property type="match status" value="1"/>
</dbReference>
<proteinExistence type="predicted"/>
<dbReference type="Gene3D" id="3.30.700.20">
    <property type="entry name" value="Hypothetical protein ph0010, domain 1"/>
    <property type="match status" value="1"/>
</dbReference>
<feature type="domain" description="AMMECR1" evidence="1">
    <location>
        <begin position="292"/>
        <end position="462"/>
    </location>
</feature>
<keyword evidence="3" id="KW-1185">Reference proteome</keyword>
<dbReference type="GO" id="GO:0016702">
    <property type="term" value="F:oxidoreductase activity, acting on single donors with incorporation of molecular oxygen, incorporation of two atoms of oxygen"/>
    <property type="evidence" value="ECO:0007669"/>
    <property type="project" value="UniProtKB-ARBA"/>
</dbReference>
<dbReference type="Pfam" id="PF01871">
    <property type="entry name" value="AMMECR1"/>
    <property type="match status" value="1"/>
</dbReference>
<dbReference type="PATRIC" id="fig|626937.4.peg.2140"/>
<dbReference type="Pfam" id="PF02900">
    <property type="entry name" value="LigB"/>
    <property type="match status" value="1"/>
</dbReference>
<dbReference type="PROSITE" id="PS51112">
    <property type="entry name" value="AMMECR1"/>
    <property type="match status" value="1"/>
</dbReference>
<dbReference type="SUPFAM" id="SSF143447">
    <property type="entry name" value="AMMECR1-like"/>
    <property type="match status" value="1"/>
</dbReference>
<dbReference type="RefSeq" id="WP_066518507.1">
    <property type="nucleotide sequence ID" value="NZ_CABMOF010000001.1"/>
</dbReference>
<dbReference type="InterPro" id="IPR002733">
    <property type="entry name" value="AMMECR1_domain"/>
</dbReference>
<dbReference type="KEGG" id="cmiu:B1H56_04445"/>